<keyword evidence="6" id="KW-1015">Disulfide bond</keyword>
<dbReference type="InterPro" id="IPR020635">
    <property type="entry name" value="Tyr_kinase_cat_dom"/>
</dbReference>
<evidence type="ECO:0008006" key="14">
    <source>
        <dbReference type="Google" id="ProtNLM"/>
    </source>
</evidence>
<dbReference type="InterPro" id="IPR017441">
    <property type="entry name" value="Protein_kinase_ATP_BS"/>
</dbReference>
<dbReference type="InterPro" id="IPR038081">
    <property type="entry name" value="CalX-like_sf"/>
</dbReference>
<comment type="catalytic activity">
    <reaction evidence="5">
        <text>L-tyrosyl-[protein] + ATP = O-phospho-L-tyrosyl-[protein] + ADP + H(+)</text>
        <dbReference type="Rhea" id="RHEA:10596"/>
        <dbReference type="Rhea" id="RHEA-COMP:10136"/>
        <dbReference type="Rhea" id="RHEA-COMP:20101"/>
        <dbReference type="ChEBI" id="CHEBI:15378"/>
        <dbReference type="ChEBI" id="CHEBI:30616"/>
        <dbReference type="ChEBI" id="CHEBI:46858"/>
        <dbReference type="ChEBI" id="CHEBI:61978"/>
        <dbReference type="ChEBI" id="CHEBI:456216"/>
        <dbReference type="EC" id="2.7.10.1"/>
    </reaction>
</comment>
<dbReference type="InterPro" id="IPR008266">
    <property type="entry name" value="Tyr_kinase_AS"/>
</dbReference>
<feature type="transmembrane region" description="Helical" evidence="8">
    <location>
        <begin position="572"/>
        <end position="599"/>
    </location>
</feature>
<comment type="caution">
    <text evidence="6">Lacks conserved residue(s) required for the propagation of feature annotation.</text>
</comment>
<evidence type="ECO:0000256" key="4">
    <source>
        <dbReference type="ARBA" id="ARBA00022837"/>
    </source>
</evidence>
<evidence type="ECO:0000256" key="3">
    <source>
        <dbReference type="ARBA" id="ARBA00022737"/>
    </source>
</evidence>
<evidence type="ECO:0000256" key="9">
    <source>
        <dbReference type="SAM" id="SignalP"/>
    </source>
</evidence>
<dbReference type="PANTHER" id="PTHR24416:SF621">
    <property type="entry name" value="TYROSINE KINASE RECEPTOR CAD96CA"/>
    <property type="match status" value="1"/>
</dbReference>
<sequence length="985" mass="109448">MTDCNSLNTAFAVLLVSLCGVADVLRLVSGSCQSSVCMNGGSCISYQVSTTATANITQEACLCPEAFTGQHCEESATYIYLEWTAYAVLESEPEIHISVFRFGVLDRFSTVAFQTQSLGAVSGSDFESYFQVITFEPGAHNVNVTIPIIDDFVEEDSESFAVSLKSPSGASLEYPYETAVVHILDDDSMSLQVFPLESTVRVSESVGIIGIELLRSGLIDRVVNVTVSQIPNNSTYALARMADSDLLSDRMQSFRPGEHQLVIFLQINDNDKRQGTREFSLMYRVRQDSLRIDFQDLISIIIDDDENALARPSDSPTVSPGQAYVYFVGLPYITKESDGPLQIPIFRLGDLNVMCEIEIYTSSGTAIDGEDFIGIREIITMDPFAASTTAFIFIYDEPAITEVMDEVFYVTMNVIEGGAPGRPSEQTVAVIIQADITTTATVQFSTASDVALESDGVITISVARQGLLDQQISVVVLTQGATAESSLDFIPMEGVVIFPPQSVLQTLEIEIIDDVEVEDVEWFYVTLGSVSQGMLGTPDRTEIMIIDDDGSAFTVPSSTEFSTTSSPAVQDFILYIIIAVVVVAVLVVIVIIVIFYLRYRRSKERRPRKFDEIPMGSKLSTQKVRSNSYLNRGSPVPIVKGAVVPQREVDPDTKEYPREKLRFYEDVGSGAFATVFRAQAVGIHRPGVVSTVAVKVLKETASESDKSDFLKELAVFKMLDPHPNIMTMLGCCTAVEPLYIILEFMPHGNLQGYLQRIRTGKEKSHPGYLDATQRVIQPEEVLKFASEICRGMEYLASKECIHRDLACRNILLAEDYVCKVSDFGLAREVEGEQQYEMKSKGRVPVRWLAPESLLHNLYTSQSDVWSFGVLMWELVTLGSHPYPGMSSQQVISQVQKGYRLPKPEHCSQEIYDMMVSCWMEDPEKRPTFQGLRFRIEAMLSDAQGYLQMDGFREDDYIYMSVGQVSDDEDRTLTSDNNQVIEEDSL</sequence>
<dbReference type="FunFam" id="1.10.510.10:FF:000462">
    <property type="entry name" value="Receptor tyrosine kinase"/>
    <property type="match status" value="1"/>
</dbReference>
<name>A0A914APE3_PATMI</name>
<dbReference type="Proteomes" id="UP000887568">
    <property type="component" value="Unplaced"/>
</dbReference>
<dbReference type="PANTHER" id="PTHR24416">
    <property type="entry name" value="TYROSINE-PROTEIN KINASE RECEPTOR"/>
    <property type="match status" value="1"/>
</dbReference>
<dbReference type="GO" id="GO:0005886">
    <property type="term" value="C:plasma membrane"/>
    <property type="evidence" value="ECO:0007669"/>
    <property type="project" value="TreeGrafter"/>
</dbReference>
<dbReference type="PRINTS" id="PR00109">
    <property type="entry name" value="TYRKINASE"/>
</dbReference>
<reference evidence="12" key="1">
    <citation type="submission" date="2022-11" db="UniProtKB">
        <authorList>
            <consortium name="EnsemblMetazoa"/>
        </authorList>
    </citation>
    <scope>IDENTIFICATION</scope>
</reference>
<keyword evidence="8" id="KW-0812">Transmembrane</keyword>
<keyword evidence="8" id="KW-0472">Membrane</keyword>
<dbReference type="EnsemblMetazoa" id="XM_038209694.1">
    <property type="protein sequence ID" value="XP_038065622.1"/>
    <property type="gene ID" value="LOC119735774"/>
</dbReference>
<dbReference type="OrthoDB" id="346907at2759"/>
<dbReference type="CDD" id="cd00192">
    <property type="entry name" value="PTKc"/>
    <property type="match status" value="1"/>
</dbReference>
<dbReference type="PROSITE" id="PS50011">
    <property type="entry name" value="PROTEIN_KINASE_DOM"/>
    <property type="match status" value="1"/>
</dbReference>
<evidence type="ECO:0000256" key="8">
    <source>
        <dbReference type="SAM" id="Phobius"/>
    </source>
</evidence>
<dbReference type="InterPro" id="IPR001245">
    <property type="entry name" value="Ser-Thr/Tyr_kinase_cat_dom"/>
</dbReference>
<dbReference type="CDD" id="cd00054">
    <property type="entry name" value="EGF_CA"/>
    <property type="match status" value="1"/>
</dbReference>
<organism evidence="12 13">
    <name type="scientific">Patiria miniata</name>
    <name type="common">Bat star</name>
    <name type="synonym">Asterina miniata</name>
    <dbReference type="NCBI Taxonomy" id="46514"/>
    <lineage>
        <taxon>Eukaryota</taxon>
        <taxon>Metazoa</taxon>
        <taxon>Echinodermata</taxon>
        <taxon>Eleutherozoa</taxon>
        <taxon>Asterozoa</taxon>
        <taxon>Asteroidea</taxon>
        <taxon>Valvatacea</taxon>
        <taxon>Valvatida</taxon>
        <taxon>Asterinidae</taxon>
        <taxon>Patiria</taxon>
    </lineage>
</organism>
<keyword evidence="6" id="KW-0245">EGF-like domain</keyword>
<evidence type="ECO:0000313" key="13">
    <source>
        <dbReference type="Proteomes" id="UP000887568"/>
    </source>
</evidence>
<dbReference type="InterPro" id="IPR003644">
    <property type="entry name" value="Calx_beta"/>
</dbReference>
<accession>A0A914APE3</accession>
<feature type="binding site" evidence="7">
    <location>
        <position position="695"/>
    </location>
    <ligand>
        <name>ATP</name>
        <dbReference type="ChEBI" id="CHEBI:30616"/>
    </ligand>
</feature>
<dbReference type="PROSITE" id="PS00109">
    <property type="entry name" value="PROTEIN_KINASE_TYR"/>
    <property type="match status" value="1"/>
</dbReference>
<feature type="domain" description="Protein kinase" evidence="10">
    <location>
        <begin position="661"/>
        <end position="939"/>
    </location>
</feature>
<dbReference type="PROSITE" id="PS00022">
    <property type="entry name" value="EGF_1"/>
    <property type="match status" value="1"/>
</dbReference>
<dbReference type="SUPFAM" id="SSF56112">
    <property type="entry name" value="Protein kinase-like (PK-like)"/>
    <property type="match status" value="1"/>
</dbReference>
<dbReference type="Gene3D" id="1.10.510.10">
    <property type="entry name" value="Transferase(Phosphotransferase) domain 1"/>
    <property type="match status" value="1"/>
</dbReference>
<dbReference type="GeneID" id="119735774"/>
<dbReference type="RefSeq" id="XP_038065622.1">
    <property type="nucleotide sequence ID" value="XM_038209694.1"/>
</dbReference>
<dbReference type="SUPFAM" id="SSF57196">
    <property type="entry name" value="EGF/Laminin"/>
    <property type="match status" value="1"/>
</dbReference>
<evidence type="ECO:0000256" key="2">
    <source>
        <dbReference type="ARBA" id="ARBA00022729"/>
    </source>
</evidence>
<keyword evidence="7" id="KW-0067">ATP-binding</keyword>
<keyword evidence="13" id="KW-1185">Reference proteome</keyword>
<keyword evidence="8" id="KW-1133">Transmembrane helix</keyword>
<keyword evidence="2 9" id="KW-0732">Signal</keyword>
<dbReference type="InterPro" id="IPR000719">
    <property type="entry name" value="Prot_kinase_dom"/>
</dbReference>
<evidence type="ECO:0000259" key="10">
    <source>
        <dbReference type="PROSITE" id="PS50011"/>
    </source>
</evidence>
<evidence type="ECO:0000259" key="11">
    <source>
        <dbReference type="PROSITE" id="PS50026"/>
    </source>
</evidence>
<feature type="signal peptide" evidence="9">
    <location>
        <begin position="1"/>
        <end position="26"/>
    </location>
</feature>
<dbReference type="Gene3D" id="2.10.25.10">
    <property type="entry name" value="Laminin"/>
    <property type="match status" value="1"/>
</dbReference>
<dbReference type="GO" id="GO:0004714">
    <property type="term" value="F:transmembrane receptor protein tyrosine kinase activity"/>
    <property type="evidence" value="ECO:0007669"/>
    <property type="project" value="UniProtKB-EC"/>
</dbReference>
<dbReference type="SMART" id="SM00237">
    <property type="entry name" value="Calx_beta"/>
    <property type="match status" value="3"/>
</dbReference>
<dbReference type="InterPro" id="IPR050122">
    <property type="entry name" value="RTK"/>
</dbReference>
<dbReference type="OMA" id="KFASEIC"/>
<proteinExistence type="predicted"/>
<dbReference type="GO" id="GO:0007169">
    <property type="term" value="P:cell surface receptor protein tyrosine kinase signaling pathway"/>
    <property type="evidence" value="ECO:0007669"/>
    <property type="project" value="TreeGrafter"/>
</dbReference>
<keyword evidence="3" id="KW-0677">Repeat</keyword>
<dbReference type="SMART" id="SM00219">
    <property type="entry name" value="TyrKc"/>
    <property type="match status" value="1"/>
</dbReference>
<evidence type="ECO:0000256" key="6">
    <source>
        <dbReference type="PROSITE-ProRule" id="PRU00076"/>
    </source>
</evidence>
<keyword evidence="7" id="KW-0547">Nucleotide-binding</keyword>
<keyword evidence="4" id="KW-0106">Calcium</keyword>
<dbReference type="InterPro" id="IPR011009">
    <property type="entry name" value="Kinase-like_dom_sf"/>
</dbReference>
<feature type="domain" description="EGF-like" evidence="11">
    <location>
        <begin position="28"/>
        <end position="73"/>
    </location>
</feature>
<dbReference type="InterPro" id="IPR000742">
    <property type="entry name" value="EGF"/>
</dbReference>
<dbReference type="PROSITE" id="PS50026">
    <property type="entry name" value="EGF_3"/>
    <property type="match status" value="1"/>
</dbReference>
<comment type="subcellular location">
    <subcellularLocation>
        <location evidence="1">Membrane</location>
        <topology evidence="1">Single-pass membrane protein</topology>
    </subcellularLocation>
</comment>
<dbReference type="Pfam" id="PF07714">
    <property type="entry name" value="PK_Tyr_Ser-Thr"/>
    <property type="match status" value="1"/>
</dbReference>
<feature type="disulfide bond" evidence="6">
    <location>
        <begin position="63"/>
        <end position="72"/>
    </location>
</feature>
<evidence type="ECO:0000313" key="12">
    <source>
        <dbReference type="EnsemblMetazoa" id="XP_038065622.1"/>
    </source>
</evidence>
<dbReference type="Gene3D" id="3.30.200.20">
    <property type="entry name" value="Phosphorylase Kinase, domain 1"/>
    <property type="match status" value="1"/>
</dbReference>
<feature type="chain" id="PRO_5036744698" description="Receptor protein-tyrosine kinase" evidence="9">
    <location>
        <begin position="27"/>
        <end position="985"/>
    </location>
</feature>
<evidence type="ECO:0000256" key="7">
    <source>
        <dbReference type="PROSITE-ProRule" id="PRU10141"/>
    </source>
</evidence>
<evidence type="ECO:0000256" key="5">
    <source>
        <dbReference type="ARBA" id="ARBA00051243"/>
    </source>
</evidence>
<dbReference type="PROSITE" id="PS00107">
    <property type="entry name" value="PROTEIN_KINASE_ATP"/>
    <property type="match status" value="1"/>
</dbReference>
<dbReference type="AlphaFoldDB" id="A0A914APE3"/>
<dbReference type="SUPFAM" id="SSF141072">
    <property type="entry name" value="CalX-like"/>
    <property type="match status" value="4"/>
</dbReference>
<dbReference type="Pfam" id="PF03160">
    <property type="entry name" value="Calx-beta"/>
    <property type="match status" value="3"/>
</dbReference>
<dbReference type="GO" id="GO:0005524">
    <property type="term" value="F:ATP binding"/>
    <property type="evidence" value="ECO:0007669"/>
    <property type="project" value="UniProtKB-UniRule"/>
</dbReference>
<protein>
    <recommendedName>
        <fullName evidence="14">Receptor protein-tyrosine kinase</fullName>
    </recommendedName>
</protein>
<evidence type="ECO:0000256" key="1">
    <source>
        <dbReference type="ARBA" id="ARBA00004167"/>
    </source>
</evidence>
<dbReference type="GO" id="GO:0043235">
    <property type="term" value="C:receptor complex"/>
    <property type="evidence" value="ECO:0007669"/>
    <property type="project" value="TreeGrafter"/>
</dbReference>
<dbReference type="Gene3D" id="2.60.40.2030">
    <property type="match status" value="3"/>
</dbReference>